<feature type="compositionally biased region" description="Polar residues" evidence="4">
    <location>
        <begin position="215"/>
        <end position="243"/>
    </location>
</feature>
<name>A0AAP0GZY2_9ASTR</name>
<feature type="compositionally biased region" description="Polar residues" evidence="4">
    <location>
        <begin position="272"/>
        <end position="288"/>
    </location>
</feature>
<feature type="compositionally biased region" description="Basic and acidic residues" evidence="4">
    <location>
        <begin position="939"/>
        <end position="948"/>
    </location>
</feature>
<feature type="compositionally biased region" description="Polar residues" evidence="4">
    <location>
        <begin position="916"/>
        <end position="936"/>
    </location>
</feature>
<proteinExistence type="predicted"/>
<feature type="region of interest" description="Disordered" evidence="4">
    <location>
        <begin position="536"/>
        <end position="560"/>
    </location>
</feature>
<evidence type="ECO:0000256" key="1">
    <source>
        <dbReference type="ARBA" id="ARBA00022723"/>
    </source>
</evidence>
<dbReference type="Pfam" id="PF24756">
    <property type="entry name" value="THD_CWZF3-5-7"/>
    <property type="match status" value="1"/>
</dbReference>
<feature type="compositionally biased region" description="Basic and acidic residues" evidence="4">
    <location>
        <begin position="473"/>
        <end position="483"/>
    </location>
</feature>
<dbReference type="PANTHER" id="PTHR46524">
    <property type="entry name" value="CW-TYPE ZINC FINGER"/>
    <property type="match status" value="1"/>
</dbReference>
<dbReference type="PROSITE" id="PS51050">
    <property type="entry name" value="ZF_CW"/>
    <property type="match status" value="1"/>
</dbReference>
<feature type="compositionally biased region" description="Basic and acidic residues" evidence="4">
    <location>
        <begin position="800"/>
        <end position="820"/>
    </location>
</feature>
<reference evidence="6 7" key="1">
    <citation type="submission" date="2024-04" db="EMBL/GenBank/DDBJ databases">
        <title>The reference genome of an endangered Asteraceae, Deinandra increscens subsp. villosa, native to the Central Coast of California.</title>
        <authorList>
            <person name="Guilliams M."/>
            <person name="Hasenstab-Lehman K."/>
            <person name="Meyer R."/>
            <person name="Mcevoy S."/>
        </authorList>
    </citation>
    <scope>NUCLEOTIDE SEQUENCE [LARGE SCALE GENOMIC DNA]</scope>
    <source>
        <tissue evidence="6">Leaf</tissue>
    </source>
</reference>
<dbReference type="Gene3D" id="3.30.40.100">
    <property type="match status" value="1"/>
</dbReference>
<evidence type="ECO:0000259" key="5">
    <source>
        <dbReference type="PROSITE" id="PS51050"/>
    </source>
</evidence>
<feature type="region of interest" description="Disordered" evidence="4">
    <location>
        <begin position="759"/>
        <end position="1007"/>
    </location>
</feature>
<sequence length="1263" mass="138713">MIPTTTPHNHDMTSFYWLNTLVVKLILEQMKHKLEKKNAAGEPQTRFSSGFLSFTLLIDFVDLQNLAATHLQFLRFSTTDRLISCKSYFSICRKNIFFWMISVGSRDERKGLSSRYCFEGEKMEFRTEIEEGEAYFQNNAHNDDESTIDPDVSLSYIDEKIQNVLGHCQKDFEGVVSAENLGAKFGDYGSFLPTYQRSPIWPNPNTHPKDLNYSAPVSPNNAHIKVGNQNSVSQSNASHSQPVRNRPASSRSGSAPRRSKSNSKLKQEVKTSHGNKSKSTMDFANNSDPQSLKVRIRVGSDNMLAKGKAEIYSGLGLDVSPSSSLEASPVNSDGFFHGPQGGPDESPTSILEMMTSFPVSGSLLLSPLPYDVLHLTEKKSEDNSCEPVHKGSQDSTVTVVHGSDLVKVDQNVTVEKSKETEKNSVSMESTNGVLPKNETSVDNFVPGNKTSSSGGKRKAEGGLKNESFTSKTKKNDNGSKSYVEDFKKNSGKVKETYKDFFGELDLEQEDNEETGLEKPLEDTDVKTTLENNSLLKERLNGKKSQKPSSSTIGSVPESDAAVSTVVPVVNEDWVCCDKCEKWRLLPPGGNPGSLPEKWLCSMLDWLPGMNRCSVSEEETTKAITSHFPGPSVQGSQPVHPGGPHLAAISLDGTQHFGSQVPSSSAKKRLALKDLPNEAKQEVPSMSSNSSKKKLHTSYKTRSLNGVNQSPVVNEVAFQDSGQSRDVIVEKDKLKQKENNKLCENFTDEGSDIYKSKMGKKREGAKDFPKNFKKVKTDGNSGPSEMGKIDRRDLAKKRKKINEIDGTGKHVKETSEYNMKEKKARVLKSFDEGSSASKIKNVKDVELASSSRQNTVRAATSSSSKVSGSHKSKPNNLESKGSPVGSVSSSPLRILNKRGVDPLTRNGDTQPHEENSGGRNKSKTLSLNKNVRTNAVSIQDAKKPSKKDVSVTGKSNSLPPIGQGEIEPKENGGNNTSLKASKHNKKAQNQNGHQHLNIKNPIPEKHKDKSLDPTVVLVRDLSNQATTNALREATNLKHMADRVKNAGSSLESRALYMEAALKFLHVASLFESCHSQTGRYGDMIQSKSIYNSTAKLCEYCAHEYERTKETTTASLAYKCMEVAYMKVIYSSHATTCKDVNELQASLHIRPTGESPSSSASASDLDNLNNLAAADKATLVKGANQVAENHVIAAKNKPSFTRILNLTQEVNSAMEASRKSRIAFAASSSKEEAVLSAIKRALDFNFHDVEELLHRVRLAMEIINR</sequence>
<gene>
    <name evidence="6" type="ORF">SSX86_011792</name>
</gene>
<dbReference type="GO" id="GO:0008270">
    <property type="term" value="F:zinc ion binding"/>
    <property type="evidence" value="ECO:0007669"/>
    <property type="project" value="UniProtKB-KW"/>
</dbReference>
<feature type="compositionally biased region" description="Low complexity" evidence="4">
    <location>
        <begin position="244"/>
        <end position="256"/>
    </location>
</feature>
<feature type="compositionally biased region" description="Basic and acidic residues" evidence="4">
    <location>
        <begin position="760"/>
        <end position="769"/>
    </location>
</feature>
<feature type="compositionally biased region" description="Polar residues" evidence="4">
    <location>
        <begin position="423"/>
        <end position="454"/>
    </location>
</feature>
<feature type="region of interest" description="Disordered" evidence="4">
    <location>
        <begin position="415"/>
        <end position="483"/>
    </location>
</feature>
<keyword evidence="1" id="KW-0479">Metal-binding</keyword>
<evidence type="ECO:0000256" key="4">
    <source>
        <dbReference type="SAM" id="MobiDB-lite"/>
    </source>
</evidence>
<feature type="region of interest" description="Disordered" evidence="4">
    <location>
        <begin position="201"/>
        <end position="288"/>
    </location>
</feature>
<feature type="region of interest" description="Disordered" evidence="4">
    <location>
        <begin position="380"/>
        <end position="403"/>
    </location>
</feature>
<evidence type="ECO:0000313" key="7">
    <source>
        <dbReference type="Proteomes" id="UP001408789"/>
    </source>
</evidence>
<feature type="compositionally biased region" description="Polar residues" evidence="4">
    <location>
        <begin position="847"/>
        <end position="859"/>
    </location>
</feature>
<dbReference type="PANTHER" id="PTHR46524:SF15">
    <property type="entry name" value="ZINC FINGER, CW-TYPE-RELATED"/>
    <property type="match status" value="1"/>
</dbReference>
<dbReference type="InterPro" id="IPR055300">
    <property type="entry name" value="CWZF3/5/7"/>
</dbReference>
<dbReference type="InterPro" id="IPR011124">
    <property type="entry name" value="Znf_CW"/>
</dbReference>
<evidence type="ECO:0000313" key="6">
    <source>
        <dbReference type="EMBL" id="KAK9067681.1"/>
    </source>
</evidence>
<protein>
    <recommendedName>
        <fullName evidence="5">CW-type domain-containing protein</fullName>
    </recommendedName>
</protein>
<dbReference type="Proteomes" id="UP001408789">
    <property type="component" value="Unassembled WGS sequence"/>
</dbReference>
<dbReference type="AlphaFoldDB" id="A0AAP0GZY2"/>
<organism evidence="6 7">
    <name type="scientific">Deinandra increscens subsp. villosa</name>
    <dbReference type="NCBI Taxonomy" id="3103831"/>
    <lineage>
        <taxon>Eukaryota</taxon>
        <taxon>Viridiplantae</taxon>
        <taxon>Streptophyta</taxon>
        <taxon>Embryophyta</taxon>
        <taxon>Tracheophyta</taxon>
        <taxon>Spermatophyta</taxon>
        <taxon>Magnoliopsida</taxon>
        <taxon>eudicotyledons</taxon>
        <taxon>Gunneridae</taxon>
        <taxon>Pentapetalae</taxon>
        <taxon>asterids</taxon>
        <taxon>campanulids</taxon>
        <taxon>Asterales</taxon>
        <taxon>Asteraceae</taxon>
        <taxon>Asteroideae</taxon>
        <taxon>Heliantheae alliance</taxon>
        <taxon>Madieae</taxon>
        <taxon>Madiinae</taxon>
        <taxon>Deinandra</taxon>
    </lineage>
</organism>
<feature type="domain" description="CW-type" evidence="5">
    <location>
        <begin position="567"/>
        <end position="620"/>
    </location>
</feature>
<feature type="compositionally biased region" description="Low complexity" evidence="4">
    <location>
        <begin position="880"/>
        <end position="890"/>
    </location>
</feature>
<dbReference type="InterPro" id="IPR056406">
    <property type="entry name" value="THD_CWZF3/5/7"/>
</dbReference>
<keyword evidence="2" id="KW-0863">Zinc-finger</keyword>
<comment type="caution">
    <text evidence="6">The sequence shown here is derived from an EMBL/GenBank/DDBJ whole genome shotgun (WGS) entry which is preliminary data.</text>
</comment>
<accession>A0AAP0GZY2</accession>
<evidence type="ECO:0000256" key="2">
    <source>
        <dbReference type="ARBA" id="ARBA00022771"/>
    </source>
</evidence>
<keyword evidence="7" id="KW-1185">Reference proteome</keyword>
<feature type="compositionally biased region" description="Basic and acidic residues" evidence="4">
    <location>
        <begin position="380"/>
        <end position="392"/>
    </location>
</feature>
<keyword evidence="3" id="KW-0862">Zinc</keyword>
<evidence type="ECO:0000256" key="3">
    <source>
        <dbReference type="ARBA" id="ARBA00022833"/>
    </source>
</evidence>
<dbReference type="Pfam" id="PF07496">
    <property type="entry name" value="zf-CW"/>
    <property type="match status" value="1"/>
</dbReference>
<dbReference type="EMBL" id="JBCNJP010000014">
    <property type="protein sequence ID" value="KAK9067681.1"/>
    <property type="molecule type" value="Genomic_DNA"/>
</dbReference>
<feature type="region of interest" description="Disordered" evidence="4">
    <location>
        <begin position="674"/>
        <end position="693"/>
    </location>
</feature>